<dbReference type="InterPro" id="IPR045005">
    <property type="entry name" value="BPM1-6"/>
</dbReference>
<evidence type="ECO:0000259" key="2">
    <source>
        <dbReference type="Pfam" id="PF00651"/>
    </source>
</evidence>
<gene>
    <name evidence="3" type="ORF">U9M48_001574</name>
</gene>
<dbReference type="GO" id="GO:0016567">
    <property type="term" value="P:protein ubiquitination"/>
    <property type="evidence" value="ECO:0007669"/>
    <property type="project" value="InterPro"/>
</dbReference>
<dbReference type="EMBL" id="CP144745">
    <property type="protein sequence ID" value="WVZ50308.1"/>
    <property type="molecule type" value="Genomic_DNA"/>
</dbReference>
<protein>
    <recommendedName>
        <fullName evidence="2">BTB domain-containing protein</fullName>
    </recommendedName>
</protein>
<evidence type="ECO:0000256" key="1">
    <source>
        <dbReference type="ARBA" id="ARBA00004906"/>
    </source>
</evidence>
<dbReference type="PANTHER" id="PTHR26379">
    <property type="entry name" value="BTB/POZ AND MATH DOMAIN-CONTAINING PROTEIN 1"/>
    <property type="match status" value="1"/>
</dbReference>
<feature type="domain" description="BTB" evidence="2">
    <location>
        <begin position="3"/>
        <end position="46"/>
    </location>
</feature>
<evidence type="ECO:0000313" key="3">
    <source>
        <dbReference type="EMBL" id="WVZ50308.1"/>
    </source>
</evidence>
<reference evidence="3 4" key="1">
    <citation type="submission" date="2024-02" db="EMBL/GenBank/DDBJ databases">
        <title>High-quality chromosome-scale genome assembly of Pensacola bahiagrass (Paspalum notatum Flugge var. saurae).</title>
        <authorList>
            <person name="Vega J.M."/>
            <person name="Podio M."/>
            <person name="Orjuela J."/>
            <person name="Siena L.A."/>
            <person name="Pessino S.C."/>
            <person name="Combes M.C."/>
            <person name="Mariac C."/>
            <person name="Albertini E."/>
            <person name="Pupilli F."/>
            <person name="Ortiz J.P.A."/>
            <person name="Leblanc O."/>
        </authorList>
    </citation>
    <scope>NUCLEOTIDE SEQUENCE [LARGE SCALE GENOMIC DNA]</scope>
    <source>
        <strain evidence="3">R1</strain>
        <tissue evidence="3">Leaf</tissue>
    </source>
</reference>
<dbReference type="SUPFAM" id="SSF54695">
    <property type="entry name" value="POZ domain"/>
    <property type="match status" value="1"/>
</dbReference>
<evidence type="ECO:0000313" key="4">
    <source>
        <dbReference type="Proteomes" id="UP001341281"/>
    </source>
</evidence>
<dbReference type="InterPro" id="IPR000210">
    <property type="entry name" value="BTB/POZ_dom"/>
</dbReference>
<dbReference type="Pfam" id="PF00651">
    <property type="entry name" value="BTB"/>
    <property type="match status" value="1"/>
</dbReference>
<keyword evidence="4" id="KW-1185">Reference proteome</keyword>
<organism evidence="3 4">
    <name type="scientific">Paspalum notatum var. saurae</name>
    <dbReference type="NCBI Taxonomy" id="547442"/>
    <lineage>
        <taxon>Eukaryota</taxon>
        <taxon>Viridiplantae</taxon>
        <taxon>Streptophyta</taxon>
        <taxon>Embryophyta</taxon>
        <taxon>Tracheophyta</taxon>
        <taxon>Spermatophyta</taxon>
        <taxon>Magnoliopsida</taxon>
        <taxon>Liliopsida</taxon>
        <taxon>Poales</taxon>
        <taxon>Poaceae</taxon>
        <taxon>PACMAD clade</taxon>
        <taxon>Panicoideae</taxon>
        <taxon>Andropogonodae</taxon>
        <taxon>Paspaleae</taxon>
        <taxon>Paspalinae</taxon>
        <taxon>Paspalum</taxon>
    </lineage>
</organism>
<name>A0AAQ3PM86_PASNO</name>
<dbReference type="PANTHER" id="PTHR26379:SF187">
    <property type="entry name" value="OS07G0655300 PROTEIN"/>
    <property type="match status" value="1"/>
</dbReference>
<dbReference type="InterPro" id="IPR011333">
    <property type="entry name" value="SKP1/BTB/POZ_sf"/>
</dbReference>
<accession>A0AAQ3PM86</accession>
<dbReference type="AlphaFoldDB" id="A0AAQ3PM86"/>
<dbReference type="Proteomes" id="UP001341281">
    <property type="component" value="Chromosome 01"/>
</dbReference>
<sequence length="65" mass="7340">MAELFGPRKEENTVSRVRIDDMEPGVFKTLLHFIYTGSLPDDDEMYEGSDKVAMAQGLLVAADRY</sequence>
<comment type="pathway">
    <text evidence="1">Protein modification; protein ubiquitination.</text>
</comment>
<dbReference type="Gene3D" id="3.30.710.10">
    <property type="entry name" value="Potassium Channel Kv1.1, Chain A"/>
    <property type="match status" value="1"/>
</dbReference>
<proteinExistence type="predicted"/>